<keyword evidence="3" id="KW-1185">Reference proteome</keyword>
<name>A0ABD5UE95_9EURY</name>
<organism evidence="2 3">
    <name type="scientific">Halomarina ordinaria</name>
    <dbReference type="NCBI Taxonomy" id="3033939"/>
    <lineage>
        <taxon>Archaea</taxon>
        <taxon>Methanobacteriati</taxon>
        <taxon>Methanobacteriota</taxon>
        <taxon>Stenosarchaea group</taxon>
        <taxon>Halobacteria</taxon>
        <taxon>Halobacteriales</taxon>
        <taxon>Natronomonadaceae</taxon>
        <taxon>Halomarina</taxon>
    </lineage>
</organism>
<evidence type="ECO:0008006" key="4">
    <source>
        <dbReference type="Google" id="ProtNLM"/>
    </source>
</evidence>
<dbReference type="InterPro" id="IPR055934">
    <property type="entry name" value="DUF7512"/>
</dbReference>
<dbReference type="AlphaFoldDB" id="A0ABD5UE95"/>
<dbReference type="Proteomes" id="UP001596406">
    <property type="component" value="Unassembled WGS sequence"/>
</dbReference>
<protein>
    <recommendedName>
        <fullName evidence="4">ABC transporter permease</fullName>
    </recommendedName>
</protein>
<proteinExistence type="predicted"/>
<keyword evidence="1" id="KW-0812">Transmembrane</keyword>
<comment type="caution">
    <text evidence="2">The sequence shown here is derived from an EMBL/GenBank/DDBJ whole genome shotgun (WGS) entry which is preliminary data.</text>
</comment>
<evidence type="ECO:0000256" key="1">
    <source>
        <dbReference type="SAM" id="Phobius"/>
    </source>
</evidence>
<dbReference type="RefSeq" id="WP_304448483.1">
    <property type="nucleotide sequence ID" value="NZ_JARRAH010000001.1"/>
</dbReference>
<sequence length="49" mass="4960">MFGIETLSGSSQAVVLVGLVLAESLVLYAGYGGVTRVAAPHLERALGGE</sequence>
<dbReference type="EMBL" id="JBHSXM010000001">
    <property type="protein sequence ID" value="MFC6836807.1"/>
    <property type="molecule type" value="Genomic_DNA"/>
</dbReference>
<reference evidence="2 3" key="1">
    <citation type="journal article" date="2019" name="Int. J. Syst. Evol. Microbiol.">
        <title>The Global Catalogue of Microorganisms (GCM) 10K type strain sequencing project: providing services to taxonomists for standard genome sequencing and annotation.</title>
        <authorList>
            <consortium name="The Broad Institute Genomics Platform"/>
            <consortium name="The Broad Institute Genome Sequencing Center for Infectious Disease"/>
            <person name="Wu L."/>
            <person name="Ma J."/>
        </authorList>
    </citation>
    <scope>NUCLEOTIDE SEQUENCE [LARGE SCALE GENOMIC DNA]</scope>
    <source>
        <strain evidence="2 3">PSRA2</strain>
    </source>
</reference>
<keyword evidence="1" id="KW-1133">Transmembrane helix</keyword>
<dbReference type="Pfam" id="PF24352">
    <property type="entry name" value="DUF7512"/>
    <property type="match status" value="1"/>
</dbReference>
<evidence type="ECO:0000313" key="3">
    <source>
        <dbReference type="Proteomes" id="UP001596406"/>
    </source>
</evidence>
<keyword evidence="1" id="KW-0472">Membrane</keyword>
<accession>A0ABD5UE95</accession>
<evidence type="ECO:0000313" key="2">
    <source>
        <dbReference type="EMBL" id="MFC6836807.1"/>
    </source>
</evidence>
<feature type="transmembrane region" description="Helical" evidence="1">
    <location>
        <begin position="12"/>
        <end position="34"/>
    </location>
</feature>
<gene>
    <name evidence="2" type="ORF">ACFQHK_09810</name>
</gene>